<sequence>MEVIAGIDIGGTKCAVSFIHMNGDEVEFLSKEKRPTDEPHPDEMVQSFVDEIAEKLNDHPDWELVSIGISCGGPLDEEKGLILCPPNLPHWDHTDLFTPLKAKFGDVPIMLQNDANACALAEWQLGAGKGCRNMIFLTFGTGLGAGLILNGELYSGTNGMAGEAGHIRLAEDGPVGYGKAGSFEGFCSGGGIAQLGQVMAEEALDREEIPSFCQSKGELFKVNARTIAEAAEKGDPLALKIYDIVADRLGQGLAILVDLLNPEKIVIGSIFLRQEKLLRTRMEKILNKEALEHSLSVVEVVPAGLGEKLGDYAAVSVGLRAYQKKQER</sequence>
<dbReference type="EC" id="2.7.1.2" evidence="2"/>
<comment type="similarity">
    <text evidence="1">Belongs to the ROK (NagC/XylR) family.</text>
</comment>
<dbReference type="InterPro" id="IPR043129">
    <property type="entry name" value="ATPase_NBD"/>
</dbReference>
<dbReference type="Pfam" id="PF00480">
    <property type="entry name" value="ROK"/>
    <property type="match status" value="1"/>
</dbReference>
<dbReference type="Proteomes" id="UP000095413">
    <property type="component" value="Unassembled WGS sequence"/>
</dbReference>
<keyword evidence="2" id="KW-0808">Transferase</keyword>
<keyword evidence="2" id="KW-0418">Kinase</keyword>
<dbReference type="InterPro" id="IPR000600">
    <property type="entry name" value="ROK"/>
</dbReference>
<evidence type="ECO:0000313" key="2">
    <source>
        <dbReference type="EMBL" id="CUP14782.1"/>
    </source>
</evidence>
<protein>
    <submittedName>
        <fullName evidence="2">Glucokinase</fullName>
        <ecNumber evidence="2">2.7.1.2</ecNumber>
    </submittedName>
</protein>
<gene>
    <name evidence="2" type="primary">glcK_1</name>
    <name evidence="2" type="ORF">ERS852533_00448</name>
</gene>
<accession>A0A174KS07</accession>
<reference evidence="2 3" key="1">
    <citation type="submission" date="2015-09" db="EMBL/GenBank/DDBJ databases">
        <authorList>
            <consortium name="Pathogen Informatics"/>
        </authorList>
    </citation>
    <scope>NUCLEOTIDE SEQUENCE [LARGE SCALE GENOMIC DNA]</scope>
    <source>
        <strain evidence="2 3">2789STDY5834921</strain>
    </source>
</reference>
<dbReference type="PANTHER" id="PTHR18964:SF149">
    <property type="entry name" value="BIFUNCTIONAL UDP-N-ACETYLGLUCOSAMINE 2-EPIMERASE_N-ACETYLMANNOSAMINE KINASE"/>
    <property type="match status" value="1"/>
</dbReference>
<evidence type="ECO:0000313" key="3">
    <source>
        <dbReference type="Proteomes" id="UP000095413"/>
    </source>
</evidence>
<name>A0A174KS07_9FIRM</name>
<dbReference type="PANTHER" id="PTHR18964">
    <property type="entry name" value="ROK (REPRESSOR, ORF, KINASE) FAMILY"/>
    <property type="match status" value="1"/>
</dbReference>
<dbReference type="GO" id="GO:0004340">
    <property type="term" value="F:glucokinase activity"/>
    <property type="evidence" value="ECO:0007669"/>
    <property type="project" value="UniProtKB-EC"/>
</dbReference>
<evidence type="ECO:0000256" key="1">
    <source>
        <dbReference type="ARBA" id="ARBA00006479"/>
    </source>
</evidence>
<dbReference type="AlphaFoldDB" id="A0A174KS07"/>
<dbReference type="EMBL" id="CZBA01000002">
    <property type="protein sequence ID" value="CUP14782.1"/>
    <property type="molecule type" value="Genomic_DNA"/>
</dbReference>
<organism evidence="2 3">
    <name type="scientific">Blautia obeum</name>
    <dbReference type="NCBI Taxonomy" id="40520"/>
    <lineage>
        <taxon>Bacteria</taxon>
        <taxon>Bacillati</taxon>
        <taxon>Bacillota</taxon>
        <taxon>Clostridia</taxon>
        <taxon>Lachnospirales</taxon>
        <taxon>Lachnospiraceae</taxon>
        <taxon>Blautia</taxon>
    </lineage>
</organism>
<dbReference type="CDD" id="cd23763">
    <property type="entry name" value="ASKHA_ATPase_ROK"/>
    <property type="match status" value="1"/>
</dbReference>
<dbReference type="OrthoDB" id="9810372at2"/>
<dbReference type="Gene3D" id="3.30.420.40">
    <property type="match status" value="2"/>
</dbReference>
<proteinExistence type="inferred from homology"/>
<dbReference type="SUPFAM" id="SSF53067">
    <property type="entry name" value="Actin-like ATPase domain"/>
    <property type="match status" value="1"/>
</dbReference>
<dbReference type="RefSeq" id="WP_055055344.1">
    <property type="nucleotide sequence ID" value="NZ_CP176627.1"/>
</dbReference>